<dbReference type="GO" id="GO:0044718">
    <property type="term" value="P:siderophore transmembrane transport"/>
    <property type="evidence" value="ECO:0007669"/>
    <property type="project" value="TreeGrafter"/>
</dbReference>
<proteinExistence type="inferred from homology"/>
<evidence type="ECO:0000259" key="12">
    <source>
        <dbReference type="Pfam" id="PF00593"/>
    </source>
</evidence>
<dbReference type="PANTHER" id="PTHR30069:SF41">
    <property type="entry name" value="HEME_HEMOPEXIN UTILIZATION PROTEIN C"/>
    <property type="match status" value="1"/>
</dbReference>
<dbReference type="Pfam" id="PF07715">
    <property type="entry name" value="Plug"/>
    <property type="match status" value="1"/>
</dbReference>
<evidence type="ECO:0000256" key="3">
    <source>
        <dbReference type="ARBA" id="ARBA00022448"/>
    </source>
</evidence>
<evidence type="ECO:0000256" key="5">
    <source>
        <dbReference type="ARBA" id="ARBA00022692"/>
    </source>
</evidence>
<keyword evidence="15" id="KW-1185">Reference proteome</keyword>
<feature type="domain" description="TonB-dependent receptor-like beta-barrel" evidence="12">
    <location>
        <begin position="330"/>
        <end position="758"/>
    </location>
</feature>
<dbReference type="GO" id="GO:0015344">
    <property type="term" value="F:siderophore uptake transmembrane transporter activity"/>
    <property type="evidence" value="ECO:0007669"/>
    <property type="project" value="TreeGrafter"/>
</dbReference>
<keyword evidence="14" id="KW-0675">Receptor</keyword>
<feature type="compositionally biased region" description="Basic and acidic residues" evidence="11">
    <location>
        <begin position="54"/>
        <end position="67"/>
    </location>
</feature>
<organism evidence="14 15">
    <name type="scientific">Nitrospira lenta</name>
    <dbReference type="NCBI Taxonomy" id="1436998"/>
    <lineage>
        <taxon>Bacteria</taxon>
        <taxon>Pseudomonadati</taxon>
        <taxon>Nitrospirota</taxon>
        <taxon>Nitrospiria</taxon>
        <taxon>Nitrospirales</taxon>
        <taxon>Nitrospiraceae</taxon>
        <taxon>Nitrospira</taxon>
    </lineage>
</organism>
<gene>
    <name evidence="14" type="ORF">NITLEN_10470</name>
</gene>
<evidence type="ECO:0000256" key="4">
    <source>
        <dbReference type="ARBA" id="ARBA00022452"/>
    </source>
</evidence>
<evidence type="ECO:0000256" key="6">
    <source>
        <dbReference type="ARBA" id="ARBA00023077"/>
    </source>
</evidence>
<dbReference type="Proteomes" id="UP000248168">
    <property type="component" value="Unassembled WGS sequence"/>
</dbReference>
<keyword evidence="8 9" id="KW-0998">Cell outer membrane</keyword>
<dbReference type="InParanoid" id="A0A330L163"/>
<dbReference type="CDD" id="cd01347">
    <property type="entry name" value="ligand_gated_channel"/>
    <property type="match status" value="1"/>
</dbReference>
<feature type="region of interest" description="Disordered" evidence="11">
    <location>
        <begin position="20"/>
        <end position="85"/>
    </location>
</feature>
<dbReference type="InterPro" id="IPR012910">
    <property type="entry name" value="Plug_dom"/>
</dbReference>
<feature type="domain" description="TonB-dependent receptor plug" evidence="13">
    <location>
        <begin position="104"/>
        <end position="207"/>
    </location>
</feature>
<dbReference type="AlphaFoldDB" id="A0A330L163"/>
<reference evidence="15" key="1">
    <citation type="submission" date="2018-04" db="EMBL/GenBank/DDBJ databases">
        <authorList>
            <person name="Lucker S."/>
            <person name="Sakoula D."/>
        </authorList>
    </citation>
    <scope>NUCLEOTIDE SEQUENCE [LARGE SCALE GENOMIC DNA]</scope>
</reference>
<evidence type="ECO:0000256" key="2">
    <source>
        <dbReference type="ARBA" id="ARBA00009810"/>
    </source>
</evidence>
<name>A0A330L163_9BACT</name>
<dbReference type="Pfam" id="PF00593">
    <property type="entry name" value="TonB_dep_Rec_b-barrel"/>
    <property type="match status" value="1"/>
</dbReference>
<evidence type="ECO:0000259" key="13">
    <source>
        <dbReference type="Pfam" id="PF07715"/>
    </source>
</evidence>
<dbReference type="PANTHER" id="PTHR30069">
    <property type="entry name" value="TONB-DEPENDENT OUTER MEMBRANE RECEPTOR"/>
    <property type="match status" value="1"/>
</dbReference>
<keyword evidence="5 9" id="KW-0812">Transmembrane</keyword>
<keyword evidence="6 10" id="KW-0798">TonB box</keyword>
<evidence type="ECO:0000256" key="10">
    <source>
        <dbReference type="RuleBase" id="RU003357"/>
    </source>
</evidence>
<dbReference type="InterPro" id="IPR037066">
    <property type="entry name" value="Plug_dom_sf"/>
</dbReference>
<keyword evidence="7 9" id="KW-0472">Membrane</keyword>
<evidence type="ECO:0000313" key="15">
    <source>
        <dbReference type="Proteomes" id="UP000248168"/>
    </source>
</evidence>
<dbReference type="InterPro" id="IPR000531">
    <property type="entry name" value="Beta-barrel_TonB"/>
</dbReference>
<dbReference type="RefSeq" id="WP_181416584.1">
    <property type="nucleotide sequence ID" value="NZ_OUNR01000001.1"/>
</dbReference>
<keyword evidence="3 9" id="KW-0813">Transport</keyword>
<comment type="subcellular location">
    <subcellularLocation>
        <location evidence="1 9">Cell outer membrane</location>
        <topology evidence="1 9">Multi-pass membrane protein</topology>
    </subcellularLocation>
</comment>
<comment type="similarity">
    <text evidence="2 9 10">Belongs to the TonB-dependent receptor family.</text>
</comment>
<evidence type="ECO:0000256" key="7">
    <source>
        <dbReference type="ARBA" id="ARBA00023136"/>
    </source>
</evidence>
<evidence type="ECO:0000256" key="8">
    <source>
        <dbReference type="ARBA" id="ARBA00023237"/>
    </source>
</evidence>
<keyword evidence="4 9" id="KW-1134">Transmembrane beta strand</keyword>
<dbReference type="InterPro" id="IPR039426">
    <property type="entry name" value="TonB-dep_rcpt-like"/>
</dbReference>
<evidence type="ECO:0000256" key="1">
    <source>
        <dbReference type="ARBA" id="ARBA00004571"/>
    </source>
</evidence>
<accession>A0A330L163</accession>
<dbReference type="GO" id="GO:0009279">
    <property type="term" value="C:cell outer membrane"/>
    <property type="evidence" value="ECO:0007669"/>
    <property type="project" value="UniProtKB-SubCell"/>
</dbReference>
<dbReference type="Gene3D" id="2.170.130.10">
    <property type="entry name" value="TonB-dependent receptor, plug domain"/>
    <property type="match status" value="1"/>
</dbReference>
<dbReference type="InterPro" id="IPR036942">
    <property type="entry name" value="Beta-barrel_TonB_sf"/>
</dbReference>
<protein>
    <submittedName>
        <fullName evidence="14">Putative TonB-dependent receptor plug</fullName>
    </submittedName>
</protein>
<feature type="compositionally biased region" description="Low complexity" evidence="11">
    <location>
        <begin position="35"/>
        <end position="51"/>
    </location>
</feature>
<evidence type="ECO:0000256" key="11">
    <source>
        <dbReference type="SAM" id="MobiDB-lite"/>
    </source>
</evidence>
<dbReference type="EMBL" id="OUNR01000001">
    <property type="protein sequence ID" value="SPP63384.1"/>
    <property type="molecule type" value="Genomic_DNA"/>
</dbReference>
<dbReference type="Gene3D" id="2.40.170.20">
    <property type="entry name" value="TonB-dependent receptor, beta-barrel domain"/>
    <property type="match status" value="1"/>
</dbReference>
<evidence type="ECO:0000256" key="9">
    <source>
        <dbReference type="PROSITE-ProRule" id="PRU01360"/>
    </source>
</evidence>
<dbReference type="SUPFAM" id="SSF56935">
    <property type="entry name" value="Porins"/>
    <property type="match status" value="1"/>
</dbReference>
<dbReference type="PROSITE" id="PS52016">
    <property type="entry name" value="TONB_DEPENDENT_REC_3"/>
    <property type="match status" value="1"/>
</dbReference>
<evidence type="ECO:0000313" key="14">
    <source>
        <dbReference type="EMBL" id="SPP63384.1"/>
    </source>
</evidence>
<sequence>MTVVALLHAWPVQGGAADIRPLPNPLPADQERRSIAASSPAPAALSQATTAEQNRGESRSHMTERNDTAAARPSMETPSLEQGDTLMIAEVEVTGRREAVEFDPTRSRTTLTAKELERRQSDNVFTVLQDTPGVSVNGGPLASGMKFNIRGFSDSEDVLIKLDGAMRNFEKYRFGSGVFIEPELLKAIEVTRGPAGALQGSGAIGGVVEMRTKDAADLLAPGDRAGARIKSGWSSNNDEKLGSASVYGVVLDSIDLLANFTRRWSGDITTASGDPLKNTKSNRLSGLAKATYRPRPGASITFAETYSQESTLQPFDATIGIPGVFGFVRRAVTDSTPTANFEYTPASHTLAPWINLRGTLGHTSTSVTDSDRQNAKGVLIPNSPTNFFDYRILTLDLRNTSMLRINPVRNALTYGIQYNHNSRTTKTEQVSPVGRQTVDNLSQPSGLKSNLAFMVEDRLEIGDMTFTAGLRHDQYAVEVNAQETRTLLQTEGRSPRIEFAKTVPSAGIAWNMLGGPLTIFYNYAEAFRPPLVDELFTQGGFSRCQPLYFGALAPDSRVCGDRYRPETSRNHEVGLSLNYPRLFAGVDALTAKVVVYRNRVQHILESLAARTSSGVLCDPFNSLGQGNTVCTHLTQDGQEHREGIEFELGFRTEHWFSNLNLAAVRGKQVCEGERAMYDIPGNTLVFTLGRSDLGNRLEYGYRIRAVGPRRVITGSSAQIASPCNTGLTIGDQAGYLLHNLFAAYRPHQMLSLNLTLDNFTNTRYFLNDGFGGGIGQEAPGYNLRVFASLSF</sequence>